<reference evidence="4" key="1">
    <citation type="submission" date="2018-04" db="EMBL/GenBank/DDBJ databases">
        <title>Transcriptome of Schizaphis graminum biotype I.</title>
        <authorList>
            <person name="Scully E.D."/>
            <person name="Geib S.M."/>
            <person name="Palmer N.A."/>
            <person name="Koch K."/>
            <person name="Bradshaw J."/>
            <person name="Heng-Moss T."/>
            <person name="Sarath G."/>
        </authorList>
    </citation>
    <scope>NUCLEOTIDE SEQUENCE</scope>
</reference>
<keyword evidence="4" id="KW-0378">Hydrolase</keyword>
<dbReference type="Gene3D" id="3.90.70.10">
    <property type="entry name" value="Cysteine proteinases"/>
    <property type="match status" value="1"/>
</dbReference>
<dbReference type="GO" id="GO:0004843">
    <property type="term" value="F:cysteine-type deubiquitinase activity"/>
    <property type="evidence" value="ECO:0007669"/>
    <property type="project" value="UniProtKB-EC"/>
</dbReference>
<protein>
    <recommendedName>
        <fullName evidence="2">ubiquitinyl hydrolase 1</fullName>
        <ecNumber evidence="2">3.4.19.12</ecNumber>
    </recommendedName>
</protein>
<evidence type="ECO:0000256" key="2">
    <source>
        <dbReference type="ARBA" id="ARBA00012759"/>
    </source>
</evidence>
<dbReference type="PANTHER" id="PTHR21646:SF35">
    <property type="match status" value="1"/>
</dbReference>
<proteinExistence type="predicted"/>
<evidence type="ECO:0000256" key="1">
    <source>
        <dbReference type="ARBA" id="ARBA00000707"/>
    </source>
</evidence>
<feature type="domain" description="USP" evidence="3">
    <location>
        <begin position="1"/>
        <end position="135"/>
    </location>
</feature>
<organism evidence="4">
    <name type="scientific">Schizaphis graminum</name>
    <name type="common">Green bug aphid</name>
    <dbReference type="NCBI Taxonomy" id="13262"/>
    <lineage>
        <taxon>Eukaryota</taxon>
        <taxon>Metazoa</taxon>
        <taxon>Ecdysozoa</taxon>
        <taxon>Arthropoda</taxon>
        <taxon>Hexapoda</taxon>
        <taxon>Insecta</taxon>
        <taxon>Pterygota</taxon>
        <taxon>Neoptera</taxon>
        <taxon>Paraneoptera</taxon>
        <taxon>Hemiptera</taxon>
        <taxon>Sternorrhyncha</taxon>
        <taxon>Aphidomorpha</taxon>
        <taxon>Aphidoidea</taxon>
        <taxon>Aphididae</taxon>
        <taxon>Aphidini</taxon>
        <taxon>Schizaphis</taxon>
    </lineage>
</organism>
<comment type="catalytic activity">
    <reaction evidence="1">
        <text>Thiol-dependent hydrolysis of ester, thioester, amide, peptide and isopeptide bonds formed by the C-terminal Gly of ubiquitin (a 76-residue protein attached to proteins as an intracellular targeting signal).</text>
        <dbReference type="EC" id="3.4.19.12"/>
    </reaction>
</comment>
<dbReference type="EC" id="3.4.19.12" evidence="2"/>
<name>A0A2S2NQA6_SCHGA</name>
<dbReference type="AlphaFoldDB" id="A0A2S2NQA6"/>
<dbReference type="InterPro" id="IPR050185">
    <property type="entry name" value="Ub_carboxyl-term_hydrolase"/>
</dbReference>
<dbReference type="EMBL" id="GGMR01006742">
    <property type="protein sequence ID" value="MBY19361.1"/>
    <property type="molecule type" value="Transcribed_RNA"/>
</dbReference>
<dbReference type="InterPro" id="IPR038765">
    <property type="entry name" value="Papain-like_cys_pep_sf"/>
</dbReference>
<accession>A0A2S2NQA6</accession>
<dbReference type="PROSITE" id="PS50235">
    <property type="entry name" value="USP_3"/>
    <property type="match status" value="1"/>
</dbReference>
<gene>
    <name evidence="4" type="primary">Usp4</name>
    <name evidence="4" type="ORF">g.19958</name>
</gene>
<dbReference type="PANTHER" id="PTHR21646">
    <property type="entry name" value="UBIQUITIN CARBOXYL-TERMINAL HYDROLASE"/>
    <property type="match status" value="1"/>
</dbReference>
<evidence type="ECO:0000313" key="4">
    <source>
        <dbReference type="EMBL" id="MBY19361.1"/>
    </source>
</evidence>
<dbReference type="SUPFAM" id="SSF54001">
    <property type="entry name" value="Cysteine proteinases"/>
    <property type="match status" value="1"/>
</dbReference>
<dbReference type="Pfam" id="PF00443">
    <property type="entry name" value="UCH"/>
    <property type="match status" value="1"/>
</dbReference>
<sequence>MVLIYSELLDDNNPWWCPFCKKNQRATKTLSISKYPRCLIVYLKRFVFHENWGIKLQDSVVFPLDGLMLDIQQELVYDLYACVCHTGSTSMGHYTSYTKHVESEEWYYYNDESATKTTPGQEDYCNAYILFYKKQGLPDDDADSSGL</sequence>
<dbReference type="InterPro" id="IPR028889">
    <property type="entry name" value="USP"/>
</dbReference>
<dbReference type="InterPro" id="IPR001394">
    <property type="entry name" value="Peptidase_C19_UCH"/>
</dbReference>
<evidence type="ECO:0000259" key="3">
    <source>
        <dbReference type="PROSITE" id="PS50235"/>
    </source>
</evidence>
<dbReference type="GO" id="GO:0016579">
    <property type="term" value="P:protein deubiquitination"/>
    <property type="evidence" value="ECO:0007669"/>
    <property type="project" value="InterPro"/>
</dbReference>